<keyword evidence="3" id="KW-1003">Cell membrane</keyword>
<dbReference type="Pfam" id="PF00893">
    <property type="entry name" value="Multi_Drug_Res"/>
    <property type="match status" value="1"/>
</dbReference>
<comment type="caution">
    <text evidence="9">The sequence shown here is derived from an EMBL/GenBank/DDBJ whole genome shotgun (WGS) entry which is preliminary data.</text>
</comment>
<feature type="transmembrane region" description="Helical" evidence="8">
    <location>
        <begin position="33"/>
        <end position="51"/>
    </location>
</feature>
<feature type="transmembrane region" description="Helical" evidence="8">
    <location>
        <begin position="58"/>
        <end position="79"/>
    </location>
</feature>
<dbReference type="PANTHER" id="PTHR30561">
    <property type="entry name" value="SMR FAMILY PROTON-DEPENDENT DRUG EFFLUX TRANSPORTER SUGE"/>
    <property type="match status" value="1"/>
</dbReference>
<evidence type="ECO:0000256" key="8">
    <source>
        <dbReference type="SAM" id="Phobius"/>
    </source>
</evidence>
<name>A0ABV7A200_9BACI</name>
<dbReference type="EMBL" id="JBHRRZ010000002">
    <property type="protein sequence ID" value="MFC2946950.1"/>
    <property type="molecule type" value="Genomic_DNA"/>
</dbReference>
<feature type="transmembrane region" description="Helical" evidence="8">
    <location>
        <begin position="85"/>
        <end position="102"/>
    </location>
</feature>
<reference evidence="10" key="1">
    <citation type="journal article" date="2019" name="Int. J. Syst. Evol. Microbiol.">
        <title>The Global Catalogue of Microorganisms (GCM) 10K type strain sequencing project: providing services to taxonomists for standard genome sequencing and annotation.</title>
        <authorList>
            <consortium name="The Broad Institute Genomics Platform"/>
            <consortium name="The Broad Institute Genome Sequencing Center for Infectious Disease"/>
            <person name="Wu L."/>
            <person name="Ma J."/>
        </authorList>
    </citation>
    <scope>NUCLEOTIDE SEQUENCE [LARGE SCALE GENOMIC DNA]</scope>
    <source>
        <strain evidence="10">KCTC 13193</strain>
    </source>
</reference>
<keyword evidence="5 8" id="KW-1133">Transmembrane helix</keyword>
<keyword evidence="4 7" id="KW-0812">Transmembrane</keyword>
<evidence type="ECO:0000256" key="4">
    <source>
        <dbReference type="ARBA" id="ARBA00022692"/>
    </source>
</evidence>
<keyword evidence="6 8" id="KW-0472">Membrane</keyword>
<gene>
    <name evidence="9" type="ORF">ACFODW_01035</name>
</gene>
<evidence type="ECO:0000313" key="10">
    <source>
        <dbReference type="Proteomes" id="UP001595387"/>
    </source>
</evidence>
<keyword evidence="2" id="KW-0813">Transport</keyword>
<evidence type="ECO:0000256" key="1">
    <source>
        <dbReference type="ARBA" id="ARBA00004651"/>
    </source>
</evidence>
<dbReference type="RefSeq" id="WP_390301611.1">
    <property type="nucleotide sequence ID" value="NZ_JBHRRZ010000002.1"/>
</dbReference>
<protein>
    <submittedName>
        <fullName evidence="9">DMT family transporter</fullName>
    </submittedName>
</protein>
<comment type="similarity">
    <text evidence="7">Belongs to the drug/metabolite transporter (DMT) superfamily. Small multidrug resistance (SMR) (TC 2.A.7.1) family.</text>
</comment>
<evidence type="ECO:0000256" key="7">
    <source>
        <dbReference type="RuleBase" id="RU003942"/>
    </source>
</evidence>
<dbReference type="InterPro" id="IPR037185">
    <property type="entry name" value="EmrE-like"/>
</dbReference>
<organism evidence="9 10">
    <name type="scientific">Virgibacillus sediminis</name>
    <dbReference type="NCBI Taxonomy" id="202260"/>
    <lineage>
        <taxon>Bacteria</taxon>
        <taxon>Bacillati</taxon>
        <taxon>Bacillota</taxon>
        <taxon>Bacilli</taxon>
        <taxon>Bacillales</taxon>
        <taxon>Bacillaceae</taxon>
        <taxon>Virgibacillus</taxon>
    </lineage>
</organism>
<accession>A0ABV7A200</accession>
<sequence>MKSVLLLAITIISEVFGSTMLKLSEGFTNPLPSLGVILGFLNAFLFLSLTLKSMQLSTAYAAWSGVGTALISLVGVFLFHEQFNAVKLAGLLFVITGIILLSHSEGEVQGGKDASVQQTQTGESQ</sequence>
<evidence type="ECO:0000313" key="9">
    <source>
        <dbReference type="EMBL" id="MFC2946950.1"/>
    </source>
</evidence>
<dbReference type="InterPro" id="IPR000390">
    <property type="entry name" value="Small_drug/metabolite_transptr"/>
</dbReference>
<dbReference type="Gene3D" id="1.10.3730.20">
    <property type="match status" value="1"/>
</dbReference>
<evidence type="ECO:0000256" key="3">
    <source>
        <dbReference type="ARBA" id="ARBA00022475"/>
    </source>
</evidence>
<evidence type="ECO:0000256" key="2">
    <source>
        <dbReference type="ARBA" id="ARBA00022448"/>
    </source>
</evidence>
<evidence type="ECO:0000256" key="6">
    <source>
        <dbReference type="ARBA" id="ARBA00023136"/>
    </source>
</evidence>
<comment type="subcellular location">
    <subcellularLocation>
        <location evidence="1 7">Cell membrane</location>
        <topology evidence="1 7">Multi-pass membrane protein</topology>
    </subcellularLocation>
</comment>
<dbReference type="PANTHER" id="PTHR30561:SF1">
    <property type="entry name" value="MULTIDRUG TRANSPORTER EMRE"/>
    <property type="match status" value="1"/>
</dbReference>
<proteinExistence type="inferred from homology"/>
<dbReference type="Proteomes" id="UP001595387">
    <property type="component" value="Unassembled WGS sequence"/>
</dbReference>
<evidence type="ECO:0000256" key="5">
    <source>
        <dbReference type="ARBA" id="ARBA00022989"/>
    </source>
</evidence>
<dbReference type="InterPro" id="IPR045324">
    <property type="entry name" value="Small_multidrug_res"/>
</dbReference>
<keyword evidence="10" id="KW-1185">Reference proteome</keyword>
<dbReference type="SUPFAM" id="SSF103481">
    <property type="entry name" value="Multidrug resistance efflux transporter EmrE"/>
    <property type="match status" value="1"/>
</dbReference>